<dbReference type="eggNOG" id="COG0577">
    <property type="taxonomic scope" value="Bacteria"/>
</dbReference>
<feature type="domain" description="ABC3 transporter permease C-terminal" evidence="8">
    <location>
        <begin position="284"/>
        <end position="401"/>
    </location>
</feature>
<protein>
    <recommendedName>
        <fullName evidence="12">ABC3 transporter permease protein domain-containing protein</fullName>
    </recommendedName>
</protein>
<proteinExistence type="inferred from homology"/>
<evidence type="ECO:0000256" key="1">
    <source>
        <dbReference type="ARBA" id="ARBA00004651"/>
    </source>
</evidence>
<feature type="transmembrane region" description="Helical" evidence="7">
    <location>
        <begin position="327"/>
        <end position="355"/>
    </location>
</feature>
<dbReference type="InterPro" id="IPR025857">
    <property type="entry name" value="MacB_PCD"/>
</dbReference>
<accession>E8V0Y5</accession>
<evidence type="ECO:0000256" key="4">
    <source>
        <dbReference type="ARBA" id="ARBA00022989"/>
    </source>
</evidence>
<dbReference type="InterPro" id="IPR050250">
    <property type="entry name" value="Macrolide_Exporter_MacB"/>
</dbReference>
<evidence type="ECO:0000256" key="2">
    <source>
        <dbReference type="ARBA" id="ARBA00022475"/>
    </source>
</evidence>
<comment type="subcellular location">
    <subcellularLocation>
        <location evidence="1">Cell membrane</location>
        <topology evidence="1">Multi-pass membrane protein</topology>
    </subcellularLocation>
</comment>
<dbReference type="PANTHER" id="PTHR30572">
    <property type="entry name" value="MEMBRANE COMPONENT OF TRANSPORTER-RELATED"/>
    <property type="match status" value="1"/>
</dbReference>
<dbReference type="GO" id="GO:0022857">
    <property type="term" value="F:transmembrane transporter activity"/>
    <property type="evidence" value="ECO:0007669"/>
    <property type="project" value="TreeGrafter"/>
</dbReference>
<evidence type="ECO:0000256" key="3">
    <source>
        <dbReference type="ARBA" id="ARBA00022692"/>
    </source>
</evidence>
<dbReference type="KEGG" id="tsa:AciPR4_1453"/>
<evidence type="ECO:0000256" key="7">
    <source>
        <dbReference type="SAM" id="Phobius"/>
    </source>
</evidence>
<sequence length="409" mass="42895">MFVRLLWESFRRQKRRKALAGVAILMGVTVVTSMLALATSIGDRIHKELESYGANIVVTPLAETLQVNIGGVSVKPTTGGVGLREADLAKLKTIFWANNINGVSPELPVSLHAGDATVPAVGMWFASRNGKAAAAAMHPWWKLNGAWPAKDDEVVVGSSLATRLGVKTGSTIGAMRVVGLVTTGDETDGEVLMPLSAAQALAGTPGAVGRVLVGARTRPEDAFARENPDTLSPKKKELWYCRPYANSIAYQIAEALPGARAEQIRKVEQSQGQVLRRISGLMWLIGLGALIAAGFAVSAAMATAVLERRGEIGLMRSLGASQGRIAALFYTESALLATMGGCVGFLLGSLLAGWMGRRIFEDTAGGLLVNLALLPAVVGVAVLVAFAGSTPSIRSALRMDPSATLRADA</sequence>
<comment type="similarity">
    <text evidence="6">Belongs to the ABC-4 integral membrane protein family.</text>
</comment>
<evidence type="ECO:0000259" key="9">
    <source>
        <dbReference type="Pfam" id="PF12704"/>
    </source>
</evidence>
<dbReference type="EMBL" id="CP002467">
    <property type="protein sequence ID" value="ADV82276.1"/>
    <property type="molecule type" value="Genomic_DNA"/>
</dbReference>
<evidence type="ECO:0000256" key="5">
    <source>
        <dbReference type="ARBA" id="ARBA00023136"/>
    </source>
</evidence>
<feature type="transmembrane region" description="Helical" evidence="7">
    <location>
        <begin position="367"/>
        <end position="389"/>
    </location>
</feature>
<evidence type="ECO:0008006" key="12">
    <source>
        <dbReference type="Google" id="ProtNLM"/>
    </source>
</evidence>
<evidence type="ECO:0000313" key="11">
    <source>
        <dbReference type="Proteomes" id="UP000006844"/>
    </source>
</evidence>
<dbReference type="PANTHER" id="PTHR30572:SF4">
    <property type="entry name" value="ABC TRANSPORTER PERMEASE YTRF"/>
    <property type="match status" value="1"/>
</dbReference>
<keyword evidence="5 7" id="KW-0472">Membrane</keyword>
<keyword evidence="11" id="KW-1185">Reference proteome</keyword>
<evidence type="ECO:0000256" key="6">
    <source>
        <dbReference type="ARBA" id="ARBA00038076"/>
    </source>
</evidence>
<keyword evidence="2" id="KW-1003">Cell membrane</keyword>
<dbReference type="Pfam" id="PF12704">
    <property type="entry name" value="MacB_PCD"/>
    <property type="match status" value="1"/>
</dbReference>
<keyword evidence="4 7" id="KW-1133">Transmembrane helix</keyword>
<dbReference type="AlphaFoldDB" id="E8V0Y5"/>
<dbReference type="InterPro" id="IPR003838">
    <property type="entry name" value="ABC3_permease_C"/>
</dbReference>
<feature type="domain" description="MacB-like periplasmic core" evidence="9">
    <location>
        <begin position="21"/>
        <end position="213"/>
    </location>
</feature>
<name>E8V0Y5_TERSS</name>
<dbReference type="GO" id="GO:0005886">
    <property type="term" value="C:plasma membrane"/>
    <property type="evidence" value="ECO:0007669"/>
    <property type="project" value="UniProtKB-SubCell"/>
</dbReference>
<dbReference type="Proteomes" id="UP000006844">
    <property type="component" value="Chromosome"/>
</dbReference>
<reference evidence="10 11" key="1">
    <citation type="journal article" date="2012" name="Stand. Genomic Sci.">
        <title>Complete genome sequence of Terriglobus saanensis type strain SP1PR4(T), an Acidobacteria from tundra soil.</title>
        <authorList>
            <person name="Rawat S.R."/>
            <person name="Mannisto M.K."/>
            <person name="Starovoytov V."/>
            <person name="Goodwin L."/>
            <person name="Nolan M."/>
            <person name="Hauser L."/>
            <person name="Land M."/>
            <person name="Davenport K.W."/>
            <person name="Woyke T."/>
            <person name="Haggblom M.M."/>
        </authorList>
    </citation>
    <scope>NUCLEOTIDE SEQUENCE</scope>
    <source>
        <strain evidence="11">ATCC BAA-1853 / DSM 23119 / SP1PR4</strain>
    </source>
</reference>
<dbReference type="STRING" id="401053.AciPR4_1453"/>
<evidence type="ECO:0000259" key="8">
    <source>
        <dbReference type="Pfam" id="PF02687"/>
    </source>
</evidence>
<organism evidence="10 11">
    <name type="scientific">Terriglobus saanensis (strain ATCC BAA-1853 / DSM 23119 / SP1PR4)</name>
    <dbReference type="NCBI Taxonomy" id="401053"/>
    <lineage>
        <taxon>Bacteria</taxon>
        <taxon>Pseudomonadati</taxon>
        <taxon>Acidobacteriota</taxon>
        <taxon>Terriglobia</taxon>
        <taxon>Terriglobales</taxon>
        <taxon>Acidobacteriaceae</taxon>
        <taxon>Terriglobus</taxon>
    </lineage>
</organism>
<dbReference type="HOGENOM" id="CLU_000604_8_4_0"/>
<gene>
    <name evidence="10" type="ordered locus">AciPR4_1453</name>
</gene>
<dbReference type="Pfam" id="PF02687">
    <property type="entry name" value="FtsX"/>
    <property type="match status" value="1"/>
</dbReference>
<feature type="transmembrane region" description="Helical" evidence="7">
    <location>
        <begin position="281"/>
        <end position="306"/>
    </location>
</feature>
<dbReference type="RefSeq" id="WP_013568009.1">
    <property type="nucleotide sequence ID" value="NC_014963.1"/>
</dbReference>
<evidence type="ECO:0000313" key="10">
    <source>
        <dbReference type="EMBL" id="ADV82276.1"/>
    </source>
</evidence>
<keyword evidence="3 7" id="KW-0812">Transmembrane</keyword>
<dbReference type="OrthoDB" id="9770036at2"/>